<accession>Q0TVX4</accession>
<gene>
    <name evidence="1" type="ORF">SNOG_16295</name>
</gene>
<dbReference type="Proteomes" id="UP000001055">
    <property type="component" value="Unassembled WGS sequence"/>
</dbReference>
<reference evidence="2" key="1">
    <citation type="journal article" date="2007" name="Plant Cell">
        <title>Dothideomycete-plant interactions illuminated by genome sequencing and EST analysis of the wheat pathogen Stagonospora nodorum.</title>
        <authorList>
            <person name="Hane J.K."/>
            <person name="Lowe R.G."/>
            <person name="Solomon P.S."/>
            <person name="Tan K.C."/>
            <person name="Schoch C.L."/>
            <person name="Spatafora J.W."/>
            <person name="Crous P.W."/>
            <person name="Kodira C."/>
            <person name="Birren B.W."/>
            <person name="Galagan J.E."/>
            <person name="Torriani S.F."/>
            <person name="McDonald B.A."/>
            <person name="Oliver R.P."/>
        </authorList>
    </citation>
    <scope>NUCLEOTIDE SEQUENCE [LARGE SCALE GENOMIC DNA]</scope>
    <source>
        <strain evidence="2">SN15 / ATCC MYA-4574 / FGSC 10173</strain>
    </source>
</reference>
<dbReference type="GeneID" id="5983349"/>
<proteinExistence type="predicted"/>
<organism evidence="1 2">
    <name type="scientific">Phaeosphaeria nodorum (strain SN15 / ATCC MYA-4574 / FGSC 10173)</name>
    <name type="common">Glume blotch fungus</name>
    <name type="synonym">Parastagonospora nodorum</name>
    <dbReference type="NCBI Taxonomy" id="321614"/>
    <lineage>
        <taxon>Eukaryota</taxon>
        <taxon>Fungi</taxon>
        <taxon>Dikarya</taxon>
        <taxon>Ascomycota</taxon>
        <taxon>Pezizomycotina</taxon>
        <taxon>Dothideomycetes</taxon>
        <taxon>Pleosporomycetidae</taxon>
        <taxon>Pleosporales</taxon>
        <taxon>Pleosporineae</taxon>
        <taxon>Phaeosphaeriaceae</taxon>
        <taxon>Parastagonospora</taxon>
    </lineage>
</organism>
<dbReference type="EMBL" id="CH445369">
    <property type="protein sequence ID" value="EAT76281.1"/>
    <property type="molecule type" value="Genomic_DNA"/>
</dbReference>
<protein>
    <submittedName>
        <fullName evidence="1">Uncharacterized protein</fullName>
    </submittedName>
</protein>
<sequence length="31" mass="3227">MAGLVLYDGANAKKSRPDAPGVGFEYLASDL</sequence>
<dbReference type="InParanoid" id="Q0TVX4"/>
<dbReference type="KEGG" id="pno:SNOG_16295"/>
<dbReference type="RefSeq" id="XP_001806418.1">
    <property type="nucleotide sequence ID" value="XM_001806366.1"/>
</dbReference>
<evidence type="ECO:0000313" key="1">
    <source>
        <dbReference type="EMBL" id="EAT76281.1"/>
    </source>
</evidence>
<evidence type="ECO:0000313" key="2">
    <source>
        <dbReference type="Proteomes" id="UP000001055"/>
    </source>
</evidence>
<name>Q0TVX4_PHANO</name>
<dbReference type="AlphaFoldDB" id="Q0TVX4"/>